<comment type="caution">
    <text evidence="3">The sequence shown here is derived from an EMBL/GenBank/DDBJ whole genome shotgun (WGS) entry which is preliminary data.</text>
</comment>
<feature type="compositionally biased region" description="Gly residues" evidence="2">
    <location>
        <begin position="751"/>
        <end position="771"/>
    </location>
</feature>
<evidence type="ECO:0000313" key="3">
    <source>
        <dbReference type="EMBL" id="PAA78669.1"/>
    </source>
</evidence>
<dbReference type="AlphaFoldDB" id="A0A267G074"/>
<keyword evidence="1" id="KW-0175">Coiled coil</keyword>
<evidence type="ECO:0000256" key="1">
    <source>
        <dbReference type="SAM" id="Coils"/>
    </source>
</evidence>
<feature type="region of interest" description="Disordered" evidence="2">
    <location>
        <begin position="481"/>
        <end position="1001"/>
    </location>
</feature>
<gene>
    <name evidence="3" type="ORF">BOX15_Mlig019237g1</name>
</gene>
<reference evidence="3 4" key="1">
    <citation type="submission" date="2017-06" db="EMBL/GenBank/DDBJ databases">
        <title>A platform for efficient transgenesis in Macrostomum lignano, a flatworm model organism for stem cell research.</title>
        <authorList>
            <person name="Berezikov E."/>
        </authorList>
    </citation>
    <scope>NUCLEOTIDE SEQUENCE [LARGE SCALE GENOMIC DNA]</scope>
    <source>
        <strain evidence="3">DV1</strain>
        <tissue evidence="3">Whole organism</tissue>
    </source>
</reference>
<dbReference type="Proteomes" id="UP000215902">
    <property type="component" value="Unassembled WGS sequence"/>
</dbReference>
<evidence type="ECO:0000313" key="4">
    <source>
        <dbReference type="Proteomes" id="UP000215902"/>
    </source>
</evidence>
<protein>
    <submittedName>
        <fullName evidence="3">Uncharacterized protein</fullName>
    </submittedName>
</protein>
<proteinExistence type="predicted"/>
<sequence length="1001" mass="104983">MLKFYREYPESDTFTEDELRYLLSNPKQVQLKRFIKQLNGKFRATSVLAALNQCPKWATAAKGKLRQKYQNADLKIDELKDLLSASDENMLAKFIAQIDNRGIPAKNVIAELREQRKKLIEDLLAATTNFPHQLWTELQGVLHLELEQFDAAKEKFELLDSKLPHRRELIADSIMSKLEHPETQSEAKRDGLLECLRLKCKDAGQQVLEFLQGLRNDPKLHHRNQYELVARLLNLRKSSTSFFIKKRLLYKKLQSSDEEFDLAMQDSYEKAVNEAEVKFRDVCQKVKEEFDLNPYPRQALLSATRNHLIADRQQEKKFLKQTLENSHRALDHAWKNFIYSAKKCRLPRYFPFAYKRRQDADTGAFIKPRDQLKHYNRNPSELTIEKVTEYFENNFESTVNMDQKLIDYFVRREFNILTEEGAWIIQWVSSVNEEKHRLQVNIDELERSVNELLTATEAPKSVYELAHKATEFVEETRLVLHRENENSDGRNPNGSPGGGAGRRRRGGSHSILRGEDAGESDLEGSHFDPRGGGAGGRGRGGSQFDPRGGGAGGRGRGGSHFDPRGGGAGGRGRGGSHSVLQSVGAGGRGRGGSHFDPRGGGAGARGSHSVPRGGGAGGRGRGGSQFDPRGGGAGGRGRGGSHFDPRGGGAGGRGRGGSHSVLQSVGAGGRGRGGSHFDPRGGGAGGRGRGGSQFDPRGGGAGGRGRGGSQFDPRGGGAGGRGRGGSHSILQSVGAGGRGRGGSHSILQSVGAGGRGRGGSHSVPRGGGAGARGSHSVPRGGGAGGRGRGGSHSILQSVGAGGRGRGGSHSILQSVGAGGRGRGGSHSVPRGRGAGARGSHSVPRGGGAGGRGRGGSHFDQRGGGAGGRGRGGNHSILRGGGAGDSGRGGSHSVPRGGGAGDSGRGGSHSVPRGGGAGDSGRGGSHSVPRGGGAGDSGRGGSHSVPRGGGAGDSGRGGSHSVPRGGGAGDSGRGGSHSVPRGGGAGDSGRGRESQRPHSRRP</sequence>
<dbReference type="EMBL" id="NIVC01000672">
    <property type="protein sequence ID" value="PAA78669.1"/>
    <property type="molecule type" value="Genomic_DNA"/>
</dbReference>
<feature type="coiled-coil region" evidence="1">
    <location>
        <begin position="428"/>
        <end position="455"/>
    </location>
</feature>
<feature type="coiled-coil region" evidence="1">
    <location>
        <begin position="62"/>
        <end position="129"/>
    </location>
</feature>
<dbReference type="STRING" id="282301.A0A267G074"/>
<evidence type="ECO:0000256" key="2">
    <source>
        <dbReference type="SAM" id="MobiDB-lite"/>
    </source>
</evidence>
<organism evidence="3 4">
    <name type="scientific">Macrostomum lignano</name>
    <dbReference type="NCBI Taxonomy" id="282301"/>
    <lineage>
        <taxon>Eukaryota</taxon>
        <taxon>Metazoa</taxon>
        <taxon>Spiralia</taxon>
        <taxon>Lophotrochozoa</taxon>
        <taxon>Platyhelminthes</taxon>
        <taxon>Rhabditophora</taxon>
        <taxon>Macrostomorpha</taxon>
        <taxon>Macrostomida</taxon>
        <taxon>Macrostomidae</taxon>
        <taxon>Macrostomum</taxon>
    </lineage>
</organism>
<name>A0A267G074_9PLAT</name>
<keyword evidence="4" id="KW-1185">Reference proteome</keyword>
<feature type="compositionally biased region" description="Gly residues" evidence="2">
    <location>
        <begin position="530"/>
        <end position="575"/>
    </location>
</feature>
<feature type="compositionally biased region" description="Gly residues" evidence="2">
    <location>
        <begin position="666"/>
        <end position="725"/>
    </location>
</feature>
<feature type="compositionally biased region" description="Gly residues" evidence="2">
    <location>
        <begin position="584"/>
        <end position="604"/>
    </location>
</feature>
<feature type="compositionally biased region" description="Gly residues" evidence="2">
    <location>
        <begin position="844"/>
        <end position="987"/>
    </location>
</feature>
<feature type="compositionally biased region" description="Gly residues" evidence="2">
    <location>
        <begin position="779"/>
        <end position="790"/>
    </location>
</feature>
<accession>A0A267G074</accession>
<feature type="compositionally biased region" description="Gly residues" evidence="2">
    <location>
        <begin position="612"/>
        <end position="657"/>
    </location>
</feature>